<organism evidence="2 3">
    <name type="scientific">Lentinula edodes</name>
    <name type="common">Shiitake mushroom</name>
    <name type="synonym">Lentinus edodes</name>
    <dbReference type="NCBI Taxonomy" id="5353"/>
    <lineage>
        <taxon>Eukaryota</taxon>
        <taxon>Fungi</taxon>
        <taxon>Dikarya</taxon>
        <taxon>Basidiomycota</taxon>
        <taxon>Agaricomycotina</taxon>
        <taxon>Agaricomycetes</taxon>
        <taxon>Agaricomycetidae</taxon>
        <taxon>Agaricales</taxon>
        <taxon>Marasmiineae</taxon>
        <taxon>Omphalotaceae</taxon>
        <taxon>Lentinula</taxon>
    </lineage>
</organism>
<proteinExistence type="predicted"/>
<reference evidence="2 3" key="1">
    <citation type="submission" date="2016-08" db="EMBL/GenBank/DDBJ databases">
        <authorList>
            <consortium name="Lentinula edodes genome sequencing consortium"/>
            <person name="Sakamoto Y."/>
            <person name="Nakade K."/>
            <person name="Sato S."/>
            <person name="Yoshida Y."/>
            <person name="Miyazaki K."/>
            <person name="Natsume S."/>
            <person name="Konno N."/>
        </authorList>
    </citation>
    <scope>NUCLEOTIDE SEQUENCE [LARGE SCALE GENOMIC DNA]</scope>
    <source>
        <strain evidence="2 3">NBRC 111202</strain>
    </source>
</reference>
<evidence type="ECO:0000313" key="3">
    <source>
        <dbReference type="Proteomes" id="UP000188533"/>
    </source>
</evidence>
<keyword evidence="3" id="KW-1185">Reference proteome</keyword>
<sequence>MIIFSILLVLSAAVPDFARPCYASPIPEIGGRGLQYPQEFPPSLPKGSVCFFAVTYESVYHKNPDRRLKFKAEDIQLHEGRPFECALSTRYLERIKLDRLCVLKANLEEFRDFKKISFVKDGPTATRESMIVSPERSMWIHPKTLLVKKLAWKIECLPQKDVSIEELTIPMDDWKITRNTDSTSSAHSDTGGYRAPLQDLDLDPVGDFSYNVDSHSDPAGLLVAPFTTISVFISNISCAIHKPILPTRCAIPSLFRGLSYPQAFPPSIPEGSICFFTLNDLTGADIQLHGKKEFVCALKADQSGFKGPSNRLCVLKAEEEKFNELEKIESIEDETSLRTVIVHPGDKIWISAETLAREDLFEIMCLPFDEGNKICDAKLEISTEKWNIVDKMPLLADLTHYTPPPRNYT</sequence>
<feature type="signal peptide" evidence="1">
    <location>
        <begin position="1"/>
        <end position="23"/>
    </location>
</feature>
<evidence type="ECO:0000313" key="2">
    <source>
        <dbReference type="EMBL" id="GAW08674.1"/>
    </source>
</evidence>
<reference evidence="2 3" key="2">
    <citation type="submission" date="2017-02" db="EMBL/GenBank/DDBJ databases">
        <title>A genome survey and senescence transcriptome analysis in Lentinula edodes.</title>
        <authorList>
            <person name="Sakamoto Y."/>
            <person name="Nakade K."/>
            <person name="Sato S."/>
            <person name="Yoshida Y."/>
            <person name="Miyazaki K."/>
            <person name="Natsume S."/>
            <person name="Konno N."/>
        </authorList>
    </citation>
    <scope>NUCLEOTIDE SEQUENCE [LARGE SCALE GENOMIC DNA]</scope>
    <source>
        <strain evidence="2 3">NBRC 111202</strain>
    </source>
</reference>
<evidence type="ECO:0000256" key="1">
    <source>
        <dbReference type="SAM" id="SignalP"/>
    </source>
</evidence>
<feature type="chain" id="PRO_5012253358" evidence="1">
    <location>
        <begin position="24"/>
        <end position="409"/>
    </location>
</feature>
<protein>
    <submittedName>
        <fullName evidence="2">Uncharacterized protein</fullName>
    </submittedName>
</protein>
<dbReference type="AlphaFoldDB" id="A0A1Q3ENJ2"/>
<comment type="caution">
    <text evidence="2">The sequence shown here is derived from an EMBL/GenBank/DDBJ whole genome shotgun (WGS) entry which is preliminary data.</text>
</comment>
<gene>
    <name evidence="2" type="ORF">LENED_010751</name>
</gene>
<keyword evidence="1" id="KW-0732">Signal</keyword>
<dbReference type="EMBL" id="BDGU01000688">
    <property type="protein sequence ID" value="GAW08674.1"/>
    <property type="molecule type" value="Genomic_DNA"/>
</dbReference>
<accession>A0A1Q3ENJ2</accession>
<dbReference type="Proteomes" id="UP000188533">
    <property type="component" value="Unassembled WGS sequence"/>
</dbReference>
<name>A0A1Q3ENJ2_LENED</name>